<name>A0ABV7AJC4_9RHOB</name>
<feature type="domain" description="CHAD" evidence="1">
    <location>
        <begin position="201"/>
        <end position="494"/>
    </location>
</feature>
<proteinExistence type="predicted"/>
<evidence type="ECO:0000313" key="3">
    <source>
        <dbReference type="Proteomes" id="UP001595443"/>
    </source>
</evidence>
<dbReference type="PANTHER" id="PTHR39339:SF1">
    <property type="entry name" value="CHAD DOMAIN-CONTAINING PROTEIN"/>
    <property type="match status" value="1"/>
</dbReference>
<evidence type="ECO:0000313" key="2">
    <source>
        <dbReference type="EMBL" id="MFC2969504.1"/>
    </source>
</evidence>
<accession>A0ABV7AJC4</accession>
<sequence length="506" mass="56087">MTQSARDLYCLPAVAAEDLATAGFGKLTARWTRGEGESPFTLRDCFDQSLQGSGRLLLESEETFELLTADGGSITQSARREGDFVADFADGPVKAALADLSELRCLLPVGNGQMRADRLTLLDDEGKTQARAQLRILTADEGGALLVTLQGLRGYDKALQLLRGRIEEAGGKPLAEADLYALLFPARAPYVAKPEIEIGFDEAAFDTATDIIAAYLPVARANEPGVLADLDSEFLHDYRIALRKIRSVLSLFKGIYEPDQTEELKARFSALMAPTGRLRDLDVYLLEKHVYYELLPESLQGGLDTLFANFAAEREAEQARLARHLRSKGYAKEIDKLTRLFAKRKKLRPGPMADRPAHDYACALIWKRYRKVCETAAGIGPETEDAEIHQLRIHCKKLRYLMEFFAPVFPAAEFKSLIKPLKRLQDNLGLFNDYAVQQHSLQALLGGLDGTPDAATLDLAQSVGALIAVLHGRQLEERAKVVESFARFDSPETQQTFRALFHEGKE</sequence>
<evidence type="ECO:0000259" key="1">
    <source>
        <dbReference type="PROSITE" id="PS51708"/>
    </source>
</evidence>
<dbReference type="PROSITE" id="PS51708">
    <property type="entry name" value="CHAD"/>
    <property type="match status" value="1"/>
</dbReference>
<dbReference type="InterPro" id="IPR038186">
    <property type="entry name" value="CHAD_dom_sf"/>
</dbReference>
<comment type="caution">
    <text evidence="2">The sequence shown here is derived from an EMBL/GenBank/DDBJ whole genome shotgun (WGS) entry which is preliminary data.</text>
</comment>
<dbReference type="SMART" id="SM00880">
    <property type="entry name" value="CHAD"/>
    <property type="match status" value="1"/>
</dbReference>
<keyword evidence="3" id="KW-1185">Reference proteome</keyword>
<dbReference type="RefSeq" id="WP_377834213.1">
    <property type="nucleotide sequence ID" value="NZ_JBHRSK010000013.1"/>
</dbReference>
<dbReference type="Pfam" id="PF05235">
    <property type="entry name" value="CHAD"/>
    <property type="match status" value="1"/>
</dbReference>
<dbReference type="EMBL" id="JBHRSK010000013">
    <property type="protein sequence ID" value="MFC2969504.1"/>
    <property type="molecule type" value="Genomic_DNA"/>
</dbReference>
<gene>
    <name evidence="2" type="ORF">ACFOES_15490</name>
</gene>
<organism evidence="2 3">
    <name type="scientific">Acidimangrovimonas pyrenivorans</name>
    <dbReference type="NCBI Taxonomy" id="2030798"/>
    <lineage>
        <taxon>Bacteria</taxon>
        <taxon>Pseudomonadati</taxon>
        <taxon>Pseudomonadota</taxon>
        <taxon>Alphaproteobacteria</taxon>
        <taxon>Rhodobacterales</taxon>
        <taxon>Paracoccaceae</taxon>
        <taxon>Acidimangrovimonas</taxon>
    </lineage>
</organism>
<dbReference type="InterPro" id="IPR007899">
    <property type="entry name" value="CHAD_dom"/>
</dbReference>
<reference evidence="3" key="1">
    <citation type="journal article" date="2019" name="Int. J. Syst. Evol. Microbiol.">
        <title>The Global Catalogue of Microorganisms (GCM) 10K type strain sequencing project: providing services to taxonomists for standard genome sequencing and annotation.</title>
        <authorList>
            <consortium name="The Broad Institute Genomics Platform"/>
            <consortium name="The Broad Institute Genome Sequencing Center for Infectious Disease"/>
            <person name="Wu L."/>
            <person name="Ma J."/>
        </authorList>
    </citation>
    <scope>NUCLEOTIDE SEQUENCE [LARGE SCALE GENOMIC DNA]</scope>
    <source>
        <strain evidence="3">KCTC 62192</strain>
    </source>
</reference>
<dbReference type="PANTHER" id="PTHR39339">
    <property type="entry name" value="SLR1444 PROTEIN"/>
    <property type="match status" value="1"/>
</dbReference>
<dbReference type="Gene3D" id="1.40.20.10">
    <property type="entry name" value="CHAD domain"/>
    <property type="match status" value="1"/>
</dbReference>
<protein>
    <submittedName>
        <fullName evidence="2">CHAD domain-containing protein</fullName>
    </submittedName>
</protein>
<dbReference type="Proteomes" id="UP001595443">
    <property type="component" value="Unassembled WGS sequence"/>
</dbReference>